<dbReference type="EMBL" id="UINC01007786">
    <property type="protein sequence ID" value="SVA35076.1"/>
    <property type="molecule type" value="Genomic_DNA"/>
</dbReference>
<sequence>MSQERYTGIVVLLLAVLLFAVVIPLGVDSPNQIDNAALAPDLWPKIIVVLFGFTGVLMIVRPRIRNPEEDSDLQLLSRLPRLLYVVSVLFLFYYAIPKAGMVIPSIVTILLLVYFAGERRWYLSLLIGVLLPVLLYGFFVYVARIPIPLGIFEGLI</sequence>
<organism evidence="3">
    <name type="scientific">marine metagenome</name>
    <dbReference type="NCBI Taxonomy" id="408172"/>
    <lineage>
        <taxon>unclassified sequences</taxon>
        <taxon>metagenomes</taxon>
        <taxon>ecological metagenomes</taxon>
    </lineage>
</organism>
<dbReference type="Pfam" id="PF07331">
    <property type="entry name" value="TctB"/>
    <property type="match status" value="1"/>
</dbReference>
<name>A0A381V3W9_9ZZZZ</name>
<keyword evidence="1" id="KW-1133">Transmembrane helix</keyword>
<proteinExistence type="predicted"/>
<protein>
    <recommendedName>
        <fullName evidence="2">DUF1468 domain-containing protein</fullName>
    </recommendedName>
</protein>
<keyword evidence="1" id="KW-0812">Transmembrane</keyword>
<evidence type="ECO:0000313" key="3">
    <source>
        <dbReference type="EMBL" id="SVA35076.1"/>
    </source>
</evidence>
<accession>A0A381V3W9</accession>
<feature type="transmembrane region" description="Helical" evidence="1">
    <location>
        <begin position="7"/>
        <end position="27"/>
    </location>
</feature>
<feature type="transmembrane region" description="Helical" evidence="1">
    <location>
        <begin position="42"/>
        <end position="61"/>
    </location>
</feature>
<dbReference type="AlphaFoldDB" id="A0A381V3W9"/>
<reference evidence="3" key="1">
    <citation type="submission" date="2018-05" db="EMBL/GenBank/DDBJ databases">
        <authorList>
            <person name="Lanie J.A."/>
            <person name="Ng W.-L."/>
            <person name="Kazmierczak K.M."/>
            <person name="Andrzejewski T.M."/>
            <person name="Davidsen T.M."/>
            <person name="Wayne K.J."/>
            <person name="Tettelin H."/>
            <person name="Glass J.I."/>
            <person name="Rusch D."/>
            <person name="Podicherti R."/>
            <person name="Tsui H.-C.T."/>
            <person name="Winkler M.E."/>
        </authorList>
    </citation>
    <scope>NUCLEOTIDE SEQUENCE</scope>
</reference>
<feature type="domain" description="DUF1468" evidence="2">
    <location>
        <begin position="8"/>
        <end position="148"/>
    </location>
</feature>
<dbReference type="InterPro" id="IPR009936">
    <property type="entry name" value="DUF1468"/>
</dbReference>
<keyword evidence="1" id="KW-0472">Membrane</keyword>
<feature type="transmembrane region" description="Helical" evidence="1">
    <location>
        <begin position="82"/>
        <end position="115"/>
    </location>
</feature>
<feature type="transmembrane region" description="Helical" evidence="1">
    <location>
        <begin position="121"/>
        <end position="143"/>
    </location>
</feature>
<evidence type="ECO:0000256" key="1">
    <source>
        <dbReference type="SAM" id="Phobius"/>
    </source>
</evidence>
<evidence type="ECO:0000259" key="2">
    <source>
        <dbReference type="Pfam" id="PF07331"/>
    </source>
</evidence>
<gene>
    <name evidence="3" type="ORF">METZ01_LOCUS87930</name>
</gene>